<dbReference type="Pfam" id="PF13673">
    <property type="entry name" value="Acetyltransf_10"/>
    <property type="match status" value="1"/>
</dbReference>
<name>E3BPJ3_9VIBR</name>
<protein>
    <submittedName>
        <fullName evidence="2">Putative acetyltransferase</fullName>
    </submittedName>
</protein>
<dbReference type="SUPFAM" id="SSF55729">
    <property type="entry name" value="Acyl-CoA N-acyltransferases (Nat)"/>
    <property type="match status" value="1"/>
</dbReference>
<evidence type="ECO:0000259" key="1">
    <source>
        <dbReference type="PROSITE" id="PS51186"/>
    </source>
</evidence>
<dbReference type="GO" id="GO:0016747">
    <property type="term" value="F:acyltransferase activity, transferring groups other than amino-acyl groups"/>
    <property type="evidence" value="ECO:0007669"/>
    <property type="project" value="InterPro"/>
</dbReference>
<dbReference type="CDD" id="cd04301">
    <property type="entry name" value="NAT_SF"/>
    <property type="match status" value="1"/>
</dbReference>
<keyword evidence="2" id="KW-0808">Transferase</keyword>
<dbReference type="eggNOG" id="COG0456">
    <property type="taxonomic scope" value="Bacteria"/>
</dbReference>
<dbReference type="OrthoDB" id="5355033at2"/>
<dbReference type="PROSITE" id="PS51186">
    <property type="entry name" value="GNAT"/>
    <property type="match status" value="1"/>
</dbReference>
<evidence type="ECO:0000313" key="2">
    <source>
        <dbReference type="EMBL" id="EFP95082.1"/>
    </source>
</evidence>
<dbReference type="InterPro" id="IPR016181">
    <property type="entry name" value="Acyl_CoA_acyltransferase"/>
</dbReference>
<organism evidence="2 3">
    <name type="scientific">Vibrio caribbeanicus ATCC BAA-2122</name>
    <dbReference type="NCBI Taxonomy" id="796620"/>
    <lineage>
        <taxon>Bacteria</taxon>
        <taxon>Pseudomonadati</taxon>
        <taxon>Pseudomonadota</taxon>
        <taxon>Gammaproteobacteria</taxon>
        <taxon>Vibrionales</taxon>
        <taxon>Vibrionaceae</taxon>
        <taxon>Vibrio</taxon>
    </lineage>
</organism>
<dbReference type="Proteomes" id="UP000002943">
    <property type="component" value="Unassembled WGS sequence"/>
</dbReference>
<dbReference type="InterPro" id="IPR000182">
    <property type="entry name" value="GNAT_dom"/>
</dbReference>
<dbReference type="InterPro" id="IPR052564">
    <property type="entry name" value="N-acetyltrans/Recomb-assoc"/>
</dbReference>
<comment type="caution">
    <text evidence="2">The sequence shown here is derived from an EMBL/GenBank/DDBJ whole genome shotgun (WGS) entry which is preliminary data.</text>
</comment>
<sequence>MIKIRKYKESDSTILWNIFFYAVRNVNIRDYSQKQVEAWAPNNFDPSVWDKKMAQLSPFVAEMNGVVVGYADIQENGLIDHFFCHHEYQGRGVGSTLMRHILNIGEQRSIQCFYSEVSITARPFFEYFRFQVIKAQEIEVRGQKLNNFLMERQSTAK</sequence>
<evidence type="ECO:0000313" key="3">
    <source>
        <dbReference type="Proteomes" id="UP000002943"/>
    </source>
</evidence>
<accession>E3BPJ3</accession>
<feature type="domain" description="N-acetyltransferase" evidence="1">
    <location>
        <begin position="2"/>
        <end position="155"/>
    </location>
</feature>
<dbReference type="EMBL" id="AEIU01000108">
    <property type="protein sequence ID" value="EFP95082.1"/>
    <property type="molecule type" value="Genomic_DNA"/>
</dbReference>
<reference evidence="2 3" key="1">
    <citation type="journal article" date="2012" name="Int. J. Syst. Evol. Microbiol.">
        <title>Vibrio caribbeanicus sp. nov., isolated from the marine sponge Scleritoderma cyanea.</title>
        <authorList>
            <person name="Hoffmann M."/>
            <person name="Monday S.R."/>
            <person name="Allard M.W."/>
            <person name="Strain E.A."/>
            <person name="Whittaker P."/>
            <person name="Naum M."/>
            <person name="McCarthy P.J."/>
            <person name="Lopez J.V."/>
            <person name="Fischer M."/>
            <person name="Brown E.W."/>
        </authorList>
    </citation>
    <scope>NUCLEOTIDE SEQUENCE [LARGE SCALE GENOMIC DNA]</scope>
    <source>
        <strain evidence="2 3">ATCC BAA-2122</strain>
    </source>
</reference>
<gene>
    <name evidence="2" type="ORF">VIBC2010_04197</name>
</gene>
<dbReference type="PANTHER" id="PTHR43451:SF1">
    <property type="entry name" value="ACETYLTRANSFERASE"/>
    <property type="match status" value="1"/>
</dbReference>
<keyword evidence="3" id="KW-1185">Reference proteome</keyword>
<dbReference type="RefSeq" id="WP_009603098.1">
    <property type="nucleotide sequence ID" value="NZ_AEIU01000108.1"/>
</dbReference>
<dbReference type="Gene3D" id="3.40.630.30">
    <property type="match status" value="1"/>
</dbReference>
<proteinExistence type="predicted"/>
<dbReference type="PANTHER" id="PTHR43451">
    <property type="entry name" value="ACETYLTRANSFERASE (GNAT) FAMILY PROTEIN"/>
    <property type="match status" value="1"/>
</dbReference>
<dbReference type="AlphaFoldDB" id="E3BPJ3"/>
<dbReference type="STRING" id="796620.VIBC2010_04197"/>